<name>A0AAJ0ABF9_9PEZI</name>
<dbReference type="GeneID" id="85457402"/>
<dbReference type="Proteomes" id="UP001224890">
    <property type="component" value="Unassembled WGS sequence"/>
</dbReference>
<organism evidence="5 6">
    <name type="scientific">Colletotrichum godetiae</name>
    <dbReference type="NCBI Taxonomy" id="1209918"/>
    <lineage>
        <taxon>Eukaryota</taxon>
        <taxon>Fungi</taxon>
        <taxon>Dikarya</taxon>
        <taxon>Ascomycota</taxon>
        <taxon>Pezizomycotina</taxon>
        <taxon>Sordariomycetes</taxon>
        <taxon>Hypocreomycetidae</taxon>
        <taxon>Glomerellales</taxon>
        <taxon>Glomerellaceae</taxon>
        <taxon>Colletotrichum</taxon>
        <taxon>Colletotrichum acutatum species complex</taxon>
    </lineage>
</organism>
<reference evidence="5" key="1">
    <citation type="submission" date="2021-06" db="EMBL/GenBank/DDBJ databases">
        <title>Comparative genomics, transcriptomics and evolutionary studies reveal genomic signatures of adaptation to plant cell wall in hemibiotrophic fungi.</title>
        <authorList>
            <consortium name="DOE Joint Genome Institute"/>
            <person name="Baroncelli R."/>
            <person name="Diaz J.F."/>
            <person name="Benocci T."/>
            <person name="Peng M."/>
            <person name="Battaglia E."/>
            <person name="Haridas S."/>
            <person name="Andreopoulos W."/>
            <person name="Labutti K."/>
            <person name="Pangilinan J."/>
            <person name="Floch G.L."/>
            <person name="Makela M.R."/>
            <person name="Henrissat B."/>
            <person name="Grigoriev I.V."/>
            <person name="Crouch J.A."/>
            <person name="De Vries R.P."/>
            <person name="Sukno S.A."/>
            <person name="Thon M.R."/>
        </authorList>
    </citation>
    <scope>NUCLEOTIDE SEQUENCE</scope>
    <source>
        <strain evidence="5">CBS 193.32</strain>
    </source>
</reference>
<dbReference type="InterPro" id="IPR016169">
    <property type="entry name" value="FAD-bd_PCMH_sub2"/>
</dbReference>
<dbReference type="RefSeq" id="XP_060424829.1">
    <property type="nucleotide sequence ID" value="XM_060572876.1"/>
</dbReference>
<keyword evidence="3" id="KW-0274">FAD</keyword>
<evidence type="ECO:0000256" key="1">
    <source>
        <dbReference type="ARBA" id="ARBA00005466"/>
    </source>
</evidence>
<evidence type="ECO:0000313" key="5">
    <source>
        <dbReference type="EMBL" id="KAK1660065.1"/>
    </source>
</evidence>
<evidence type="ECO:0008006" key="7">
    <source>
        <dbReference type="Google" id="ProtNLM"/>
    </source>
</evidence>
<keyword evidence="2" id="KW-0285">Flavoprotein</keyword>
<dbReference type="PANTHER" id="PTHR42973">
    <property type="entry name" value="BINDING OXIDOREDUCTASE, PUTATIVE (AFU_ORTHOLOGUE AFUA_1G17690)-RELATED"/>
    <property type="match status" value="1"/>
</dbReference>
<accession>A0AAJ0ABF9</accession>
<dbReference type="GO" id="GO:0016491">
    <property type="term" value="F:oxidoreductase activity"/>
    <property type="evidence" value="ECO:0007669"/>
    <property type="project" value="UniProtKB-KW"/>
</dbReference>
<dbReference type="PANTHER" id="PTHR42973:SF53">
    <property type="entry name" value="FAD-BINDING PCMH-TYPE DOMAIN-CONTAINING PROTEIN-RELATED"/>
    <property type="match status" value="1"/>
</dbReference>
<keyword evidence="4" id="KW-0560">Oxidoreductase</keyword>
<sequence>MNATTYKNCSNEKVTASIQPGARWGSVCKEFEKYGQYVIGGREGNVGVGGLTLGGGASFHTGTRGFACDDVKNYENPNLFKALKGGSSNFGIVTPFDMQTLPAAPGGLYGGLLFMSYDQKQAVMEQFVRLVEINEDHPEDTEVVTFTYSGEGPPMIAINAINTAGIANSTSFAPLAGLPAIIDDRKRKPYGTLITDYATAGGKRNVWFSLCFHNDIDIMTKMPELYDEFLVQLQALIPSPDLGLSVVSQPLPKHFATKGSGNNVLGLDTSLTHNSIVWLVQAQNRTGEQEALAHAKLAAMTAKLEAYAEANGKATAWRYLNYVNPAQDPISTYGEENVRFLEEVAAKYDPTGVFQTRIPGGFKISKVVL</sequence>
<evidence type="ECO:0000256" key="2">
    <source>
        <dbReference type="ARBA" id="ARBA00022630"/>
    </source>
</evidence>
<evidence type="ECO:0000256" key="4">
    <source>
        <dbReference type="ARBA" id="ARBA00023002"/>
    </source>
</evidence>
<comment type="caution">
    <text evidence="5">The sequence shown here is derived from an EMBL/GenBank/DDBJ whole genome shotgun (WGS) entry which is preliminary data.</text>
</comment>
<evidence type="ECO:0000313" key="6">
    <source>
        <dbReference type="Proteomes" id="UP001224890"/>
    </source>
</evidence>
<dbReference type="InterPro" id="IPR036318">
    <property type="entry name" value="FAD-bd_PCMH-like_sf"/>
</dbReference>
<dbReference type="EMBL" id="JAHMHR010000053">
    <property type="protein sequence ID" value="KAK1660065.1"/>
    <property type="molecule type" value="Genomic_DNA"/>
</dbReference>
<dbReference type="GO" id="GO:0050660">
    <property type="term" value="F:flavin adenine dinucleotide binding"/>
    <property type="evidence" value="ECO:0007669"/>
    <property type="project" value="InterPro"/>
</dbReference>
<dbReference type="InterPro" id="IPR050416">
    <property type="entry name" value="FAD-linked_Oxidoreductase"/>
</dbReference>
<dbReference type="SUPFAM" id="SSF56176">
    <property type="entry name" value="FAD-binding/transporter-associated domain-like"/>
    <property type="match status" value="1"/>
</dbReference>
<comment type="similarity">
    <text evidence="1">Belongs to the oxygen-dependent FAD-linked oxidoreductase family.</text>
</comment>
<evidence type="ECO:0000256" key="3">
    <source>
        <dbReference type="ARBA" id="ARBA00022827"/>
    </source>
</evidence>
<dbReference type="Gene3D" id="3.40.462.20">
    <property type="match status" value="1"/>
</dbReference>
<keyword evidence="6" id="KW-1185">Reference proteome</keyword>
<gene>
    <name evidence="5" type="ORF">BDP55DRAFT_636380</name>
</gene>
<dbReference type="AlphaFoldDB" id="A0AAJ0ABF9"/>
<dbReference type="Gene3D" id="3.30.465.10">
    <property type="match status" value="1"/>
</dbReference>
<proteinExistence type="inferred from homology"/>
<protein>
    <recommendedName>
        <fullName evidence="7">FAD binding domain-containing protein</fullName>
    </recommendedName>
</protein>